<evidence type="ECO:0000313" key="3">
    <source>
        <dbReference type="Proteomes" id="UP000323386"/>
    </source>
</evidence>
<accession>A0A5C3F8E3</accession>
<dbReference type="AlphaFoldDB" id="A0A5C3F8E3"/>
<gene>
    <name evidence="2" type="ORF">PSFLO_05992</name>
</gene>
<dbReference type="EMBL" id="OOIP01000020">
    <property type="protein sequence ID" value="SPO40510.1"/>
    <property type="molecule type" value="Genomic_DNA"/>
</dbReference>
<keyword evidence="3" id="KW-1185">Reference proteome</keyword>
<dbReference type="OrthoDB" id="2590867at2759"/>
<evidence type="ECO:0000256" key="1">
    <source>
        <dbReference type="SAM" id="MobiDB-lite"/>
    </source>
</evidence>
<reference evidence="2 3" key="1">
    <citation type="submission" date="2018-03" db="EMBL/GenBank/DDBJ databases">
        <authorList>
            <person name="Guldener U."/>
        </authorList>
    </citation>
    <scope>NUCLEOTIDE SEQUENCE [LARGE SCALE GENOMIC DNA]</scope>
    <source>
        <strain evidence="2 3">DAOM196992</strain>
    </source>
</reference>
<protein>
    <submittedName>
        <fullName evidence="2">Uncharacterized protein</fullName>
    </submittedName>
</protein>
<name>A0A5C3F8E3_9BASI</name>
<sequence>MSEANAGNKVGQGIGDAVKGVFNTGHGIGEVIRGNINQGVDNAGEGLRQGTSNTNETGTGTGTGTGTATAGGAAGTHPDVAAKSRQHEDVANKGLEEIKKGWDQITGQSQYARKE</sequence>
<feature type="region of interest" description="Disordered" evidence="1">
    <location>
        <begin position="40"/>
        <end position="87"/>
    </location>
</feature>
<dbReference type="Proteomes" id="UP000323386">
    <property type="component" value="Unassembled WGS sequence"/>
</dbReference>
<evidence type="ECO:0000313" key="2">
    <source>
        <dbReference type="EMBL" id="SPO40510.1"/>
    </source>
</evidence>
<proteinExistence type="predicted"/>
<organism evidence="2 3">
    <name type="scientific">Pseudozyma flocculosa</name>
    <dbReference type="NCBI Taxonomy" id="84751"/>
    <lineage>
        <taxon>Eukaryota</taxon>
        <taxon>Fungi</taxon>
        <taxon>Dikarya</taxon>
        <taxon>Basidiomycota</taxon>
        <taxon>Ustilaginomycotina</taxon>
        <taxon>Ustilaginomycetes</taxon>
        <taxon>Ustilaginales</taxon>
        <taxon>Ustilaginaceae</taxon>
        <taxon>Pseudozyma</taxon>
    </lineage>
</organism>